<reference evidence="1 2" key="1">
    <citation type="submission" date="2022-11" db="EMBL/GenBank/DDBJ databases">
        <title>Mucor velutinosus strain NIH1002 WGS.</title>
        <authorList>
            <person name="Subramanian P."/>
            <person name="Mullikin J.C."/>
            <person name="Segre J.A."/>
            <person name="Zelazny A.M."/>
        </authorList>
    </citation>
    <scope>NUCLEOTIDE SEQUENCE [LARGE SCALE GENOMIC DNA]</scope>
    <source>
        <strain evidence="1 2">NIH1002</strain>
    </source>
</reference>
<gene>
    <name evidence="1" type="ORF">ATC70_005590</name>
</gene>
<dbReference type="EMBL" id="JASEJX010000016">
    <property type="protein sequence ID" value="KAK4513586.1"/>
    <property type="molecule type" value="Genomic_DNA"/>
</dbReference>
<accession>A0AAN7D9U2</accession>
<dbReference type="GeneID" id="89949276"/>
<evidence type="ECO:0000313" key="2">
    <source>
        <dbReference type="Proteomes" id="UP001304243"/>
    </source>
</evidence>
<keyword evidence="2" id="KW-1185">Reference proteome</keyword>
<comment type="caution">
    <text evidence="1">The sequence shown here is derived from an EMBL/GenBank/DDBJ whole genome shotgun (WGS) entry which is preliminary data.</text>
</comment>
<protein>
    <submittedName>
        <fullName evidence="1">Uncharacterized protein</fullName>
    </submittedName>
</protein>
<dbReference type="RefSeq" id="XP_064680252.1">
    <property type="nucleotide sequence ID" value="XM_064824875.1"/>
</dbReference>
<name>A0AAN7D9U2_9FUNG</name>
<organism evidence="1 2">
    <name type="scientific">Mucor velutinosus</name>
    <dbReference type="NCBI Taxonomy" id="708070"/>
    <lineage>
        <taxon>Eukaryota</taxon>
        <taxon>Fungi</taxon>
        <taxon>Fungi incertae sedis</taxon>
        <taxon>Mucoromycota</taxon>
        <taxon>Mucoromycotina</taxon>
        <taxon>Mucoromycetes</taxon>
        <taxon>Mucorales</taxon>
        <taxon>Mucorineae</taxon>
        <taxon>Mucoraceae</taxon>
        <taxon>Mucor</taxon>
    </lineage>
</organism>
<evidence type="ECO:0000313" key="1">
    <source>
        <dbReference type="EMBL" id="KAK4513586.1"/>
    </source>
</evidence>
<sequence>MANTTIQPTLQDDTSTAKILAKIKQLETNMARLYIRMGLFECDERLTGHLLQNAKNRLATSQRKDQLLIELNQEYERLARKRLDQCNSLMLDWQSYQQDQKKTRQSDIVKRQIEFDRQLDVLDEEKRRNWVSHTQNISEISNQLLHYLKHYSTDSSILTFPTNVLDQFWVLQIQIPVLQAELPLTIDALNQLLSKDQVES</sequence>
<dbReference type="Proteomes" id="UP001304243">
    <property type="component" value="Unassembled WGS sequence"/>
</dbReference>
<proteinExistence type="predicted"/>
<dbReference type="AlphaFoldDB" id="A0AAN7D9U2"/>